<dbReference type="EMBL" id="HBEF01018572">
    <property type="protein sequence ID" value="CAD8339320.1"/>
    <property type="molecule type" value="Transcribed_RNA"/>
</dbReference>
<evidence type="ECO:0000256" key="5">
    <source>
        <dbReference type="RuleBase" id="RU364054"/>
    </source>
</evidence>
<keyword evidence="5" id="KW-0274">FAD</keyword>
<dbReference type="InterPro" id="IPR015659">
    <property type="entry name" value="Proline_oxidase"/>
</dbReference>
<evidence type="ECO:0000256" key="1">
    <source>
        <dbReference type="ARBA" id="ARBA00005869"/>
    </source>
</evidence>
<accession>A0A6T6H5N0</accession>
<dbReference type="Gene3D" id="3.20.20.220">
    <property type="match status" value="1"/>
</dbReference>
<feature type="domain" description="Proline dehydrogenase" evidence="6">
    <location>
        <begin position="172"/>
        <end position="526"/>
    </location>
</feature>
<dbReference type="AlphaFoldDB" id="A0A6T6H5N0"/>
<evidence type="ECO:0000313" key="7">
    <source>
        <dbReference type="EMBL" id="CAD8339320.1"/>
    </source>
</evidence>
<dbReference type="PANTHER" id="PTHR13914">
    <property type="entry name" value="PROLINE OXIDASE"/>
    <property type="match status" value="1"/>
</dbReference>
<dbReference type="PANTHER" id="PTHR13914:SF0">
    <property type="entry name" value="PROLINE DEHYDROGENASE 1, MITOCHONDRIAL"/>
    <property type="match status" value="1"/>
</dbReference>
<organism evidence="8">
    <name type="scientific">Craspedostauros australis</name>
    <dbReference type="NCBI Taxonomy" id="1486917"/>
    <lineage>
        <taxon>Eukaryota</taxon>
        <taxon>Sar</taxon>
        <taxon>Stramenopiles</taxon>
        <taxon>Ochrophyta</taxon>
        <taxon>Bacillariophyta</taxon>
        <taxon>Bacillariophyceae</taxon>
        <taxon>Bacillariophycidae</taxon>
        <taxon>Naviculales</taxon>
        <taxon>Naviculaceae</taxon>
        <taxon>Craspedostauros</taxon>
    </lineage>
</organism>
<dbReference type="SUPFAM" id="SSF51730">
    <property type="entry name" value="FAD-linked oxidoreductase"/>
    <property type="match status" value="1"/>
</dbReference>
<comment type="cofactor">
    <cofactor evidence="5">
        <name>FAD</name>
        <dbReference type="ChEBI" id="CHEBI:57692"/>
    </cofactor>
</comment>
<dbReference type="GO" id="GO:0005739">
    <property type="term" value="C:mitochondrion"/>
    <property type="evidence" value="ECO:0007669"/>
    <property type="project" value="TreeGrafter"/>
</dbReference>
<evidence type="ECO:0000313" key="8">
    <source>
        <dbReference type="EMBL" id="CAD8339323.1"/>
    </source>
</evidence>
<evidence type="ECO:0000259" key="6">
    <source>
        <dbReference type="Pfam" id="PF01619"/>
    </source>
</evidence>
<dbReference type="GO" id="GO:0071949">
    <property type="term" value="F:FAD binding"/>
    <property type="evidence" value="ECO:0007669"/>
    <property type="project" value="TreeGrafter"/>
</dbReference>
<sequence>MLAHKATRTVCHCTSRYITSHITMSSRFACAATRATIGASRSTAIRPSRYLRSRPLHTMASSTRSATAATTQSLSTFQRPFASIEHPNHDDTPNFIDASLLAHRSTGEWLRAAVCLQLCQFPFLVRNAEVLLHVSRTILGRRVTNEVLRRTFFGHFCAGEDEHSIQPVLRRLQQHSIGGILDYAVESDGSTQSLPEIERQCDERVPDFQKCVRAAANNQDGGYVAVKMTALANPQLLARVSTAIVESRRRFDAMSNDGRDVTGDGLKQIISQDAADSVQRSVDGKLDPVACPSMTGSHHSSQLAEPQLSSAEMELLQTVLKRAGEVADTARQNGVRLLIDAEQSKYQPAIDHIVMLLQRQHNAAGAFPVVYNTYQCYLKDATHRIQQDVERAKREGYSFGAKLVRGAYMETEPAELIHDSIQDTHDCYNHNVRYLLQEGIEHGQIEIMCATHNAESIALAVDAMQDSVDPSNSFISFAQLYGMSDTLSYPLASRGYRVYKYLPYGQIDEVMPYLIRRAQENSSIAGGSQHELSMMWNAWKRRMWLQ</sequence>
<comment type="function">
    <text evidence="5">Converts proline to delta-1-pyrroline-5-carboxylate.</text>
</comment>
<keyword evidence="3 5" id="KW-0560">Oxidoreductase</keyword>
<dbReference type="GO" id="GO:0004657">
    <property type="term" value="F:proline dehydrogenase activity"/>
    <property type="evidence" value="ECO:0007669"/>
    <property type="project" value="UniProtKB-EC"/>
</dbReference>
<evidence type="ECO:0000256" key="3">
    <source>
        <dbReference type="ARBA" id="ARBA00023002"/>
    </source>
</evidence>
<comment type="catalytic activity">
    <reaction evidence="5">
        <text>L-proline + a quinone = (S)-1-pyrroline-5-carboxylate + a quinol + H(+)</text>
        <dbReference type="Rhea" id="RHEA:23784"/>
        <dbReference type="ChEBI" id="CHEBI:15378"/>
        <dbReference type="ChEBI" id="CHEBI:17388"/>
        <dbReference type="ChEBI" id="CHEBI:24646"/>
        <dbReference type="ChEBI" id="CHEBI:60039"/>
        <dbReference type="ChEBI" id="CHEBI:132124"/>
        <dbReference type="EC" id="1.5.5.2"/>
    </reaction>
</comment>
<name>A0A6T6H5N0_9STRA</name>
<dbReference type="EC" id="1.5.5.2" evidence="2 5"/>
<keyword evidence="5" id="KW-0285">Flavoprotein</keyword>
<keyword evidence="4 5" id="KW-0642">Proline metabolism</keyword>
<comment type="similarity">
    <text evidence="1 5">Belongs to the proline oxidase family.</text>
</comment>
<proteinExistence type="inferred from homology"/>
<gene>
    <name evidence="7" type="ORF">CAUS1442_LOCUS11453</name>
    <name evidence="8" type="ORF">CAUS1442_LOCUS11456</name>
</gene>
<evidence type="ECO:0000256" key="4">
    <source>
        <dbReference type="ARBA" id="ARBA00023062"/>
    </source>
</evidence>
<evidence type="ECO:0000256" key="2">
    <source>
        <dbReference type="ARBA" id="ARBA00012695"/>
    </source>
</evidence>
<dbReference type="InterPro" id="IPR002872">
    <property type="entry name" value="Proline_DH_dom"/>
</dbReference>
<dbReference type="Pfam" id="PF01619">
    <property type="entry name" value="Pro_dh"/>
    <property type="match status" value="1"/>
</dbReference>
<reference evidence="8" key="1">
    <citation type="submission" date="2021-01" db="EMBL/GenBank/DDBJ databases">
        <authorList>
            <person name="Corre E."/>
            <person name="Pelletier E."/>
            <person name="Niang G."/>
            <person name="Scheremetjew M."/>
            <person name="Finn R."/>
            <person name="Kale V."/>
            <person name="Holt S."/>
            <person name="Cochrane G."/>
            <person name="Meng A."/>
            <person name="Brown T."/>
            <person name="Cohen L."/>
        </authorList>
    </citation>
    <scope>NUCLEOTIDE SEQUENCE</scope>
    <source>
        <strain evidence="8">CCMP3328</strain>
    </source>
</reference>
<dbReference type="GO" id="GO:0010133">
    <property type="term" value="P:L-proline catabolic process to L-glutamate"/>
    <property type="evidence" value="ECO:0007669"/>
    <property type="project" value="TreeGrafter"/>
</dbReference>
<protein>
    <recommendedName>
        <fullName evidence="2 5">Proline dehydrogenase</fullName>
        <ecNumber evidence="2 5">1.5.5.2</ecNumber>
    </recommendedName>
</protein>
<dbReference type="EMBL" id="HBEF01018575">
    <property type="protein sequence ID" value="CAD8339323.1"/>
    <property type="molecule type" value="Transcribed_RNA"/>
</dbReference>
<dbReference type="InterPro" id="IPR029041">
    <property type="entry name" value="FAD-linked_oxidoreductase-like"/>
</dbReference>